<name>A0A371F1G8_MUCPR</name>
<feature type="region of interest" description="Disordered" evidence="1">
    <location>
        <begin position="349"/>
        <end position="382"/>
    </location>
</feature>
<organism evidence="3 4">
    <name type="scientific">Mucuna pruriens</name>
    <name type="common">Velvet bean</name>
    <name type="synonym">Dolichos pruriens</name>
    <dbReference type="NCBI Taxonomy" id="157652"/>
    <lineage>
        <taxon>Eukaryota</taxon>
        <taxon>Viridiplantae</taxon>
        <taxon>Streptophyta</taxon>
        <taxon>Embryophyta</taxon>
        <taxon>Tracheophyta</taxon>
        <taxon>Spermatophyta</taxon>
        <taxon>Magnoliopsida</taxon>
        <taxon>eudicotyledons</taxon>
        <taxon>Gunneridae</taxon>
        <taxon>Pentapetalae</taxon>
        <taxon>rosids</taxon>
        <taxon>fabids</taxon>
        <taxon>Fabales</taxon>
        <taxon>Fabaceae</taxon>
        <taxon>Papilionoideae</taxon>
        <taxon>50 kb inversion clade</taxon>
        <taxon>NPAAA clade</taxon>
        <taxon>indigoferoid/millettioid clade</taxon>
        <taxon>Phaseoleae</taxon>
        <taxon>Mucuna</taxon>
    </lineage>
</organism>
<feature type="compositionally biased region" description="Basic and acidic residues" evidence="1">
    <location>
        <begin position="355"/>
        <end position="366"/>
    </location>
</feature>
<reference evidence="3" key="1">
    <citation type="submission" date="2018-05" db="EMBL/GenBank/DDBJ databases">
        <title>Draft genome of Mucuna pruriens seed.</title>
        <authorList>
            <person name="Nnadi N.E."/>
            <person name="Vos R."/>
            <person name="Hasami M.H."/>
            <person name="Devisetty U.K."/>
            <person name="Aguiy J.C."/>
        </authorList>
    </citation>
    <scope>NUCLEOTIDE SEQUENCE [LARGE SCALE GENOMIC DNA]</scope>
    <source>
        <strain evidence="3">JCA_2017</strain>
    </source>
</reference>
<dbReference type="OrthoDB" id="1100107at2759"/>
<feature type="domain" description="DUF4218" evidence="2">
    <location>
        <begin position="102"/>
        <end position="200"/>
    </location>
</feature>
<protein>
    <recommendedName>
        <fullName evidence="2">DUF4218 domain-containing protein</fullName>
    </recommendedName>
</protein>
<dbReference type="Pfam" id="PF13960">
    <property type="entry name" value="DUF4218"/>
    <property type="match status" value="1"/>
</dbReference>
<evidence type="ECO:0000313" key="4">
    <source>
        <dbReference type="Proteomes" id="UP000257109"/>
    </source>
</evidence>
<evidence type="ECO:0000313" key="3">
    <source>
        <dbReference type="EMBL" id="RDX72139.1"/>
    </source>
</evidence>
<keyword evidence="4" id="KW-1185">Reference proteome</keyword>
<evidence type="ECO:0000259" key="2">
    <source>
        <dbReference type="Pfam" id="PF13960"/>
    </source>
</evidence>
<evidence type="ECO:0000256" key="1">
    <source>
        <dbReference type="SAM" id="MobiDB-lite"/>
    </source>
</evidence>
<dbReference type="PANTHER" id="PTHR48258">
    <property type="entry name" value="DUF4218 DOMAIN-CONTAINING PROTEIN-RELATED"/>
    <property type="match status" value="1"/>
</dbReference>
<gene>
    <name evidence="3" type="ORF">CR513_48416</name>
</gene>
<accession>A0A371F1G8</accession>
<sequence>MEIKDLELKDIGCVKLFKPKTAYTSTKSQKVAIYKWVKQLMFPDGYASNISRCVDLNQRKLQRMKSHDYHVFMQWLLPIVFDSLPKHSWKPLVELSHFFIELTSTTLNVEKLIVMKGIILVLLWKLGQIFLQSFFDSMEHLQLIYHMRLEFLYSLKNKVKNKAMVETSICEAYLVEETSTFASFYYPDKIETKRTRIPRNVDSDEGGKAITYFLDQVDLELLTYIIYTKFLRELNASASYAKVDRGISSKFLTCFNQYSKYMNSLNHDVYVRGTNGQLEYDFYGNLFDIIQLDYTVLHIDPNVINDSLVDIHGGGEGEDKQLLDQIDFDELNKDEYITTEIEIGSDFNDTDTLEMADRGTSDDRRPPNHGRGRGVGGRVVTPSTLQDSFTPEYLSSHYEHVVDQRPFLEAIDNEFTPTHGPSGIIKQKFDESWLSWKKVQLQKEYRWDPQQEQALDEHWCSTDFQNKSFIAKANQAIDKGASAYCGGSISTLAHYEKMAIKLQRFPSPW</sequence>
<feature type="non-terminal residue" evidence="3">
    <location>
        <position position="1"/>
    </location>
</feature>
<comment type="caution">
    <text evidence="3">The sequence shown here is derived from an EMBL/GenBank/DDBJ whole genome shotgun (WGS) entry which is preliminary data.</text>
</comment>
<dbReference type="Proteomes" id="UP000257109">
    <property type="component" value="Unassembled WGS sequence"/>
</dbReference>
<proteinExistence type="predicted"/>
<dbReference type="EMBL" id="QJKJ01011045">
    <property type="protein sequence ID" value="RDX72139.1"/>
    <property type="molecule type" value="Genomic_DNA"/>
</dbReference>
<dbReference type="AlphaFoldDB" id="A0A371F1G8"/>
<dbReference type="InterPro" id="IPR025452">
    <property type="entry name" value="DUF4218"/>
</dbReference>
<dbReference type="PANTHER" id="PTHR48258:SF3">
    <property type="entry name" value="FK506-BINDING PROTEIN 4-LIKE ISOFORM X1"/>
    <property type="match status" value="1"/>
</dbReference>